<dbReference type="SUPFAM" id="SSF53850">
    <property type="entry name" value="Periplasmic binding protein-like II"/>
    <property type="match status" value="1"/>
</dbReference>
<dbReference type="Pfam" id="PF03466">
    <property type="entry name" value="LysR_substrate"/>
    <property type="match status" value="1"/>
</dbReference>
<feature type="domain" description="HTH lysR-type" evidence="5">
    <location>
        <begin position="10"/>
        <end position="67"/>
    </location>
</feature>
<evidence type="ECO:0000259" key="5">
    <source>
        <dbReference type="PROSITE" id="PS50931"/>
    </source>
</evidence>
<dbReference type="InterPro" id="IPR036388">
    <property type="entry name" value="WH-like_DNA-bd_sf"/>
</dbReference>
<dbReference type="SUPFAM" id="SSF46785">
    <property type="entry name" value="Winged helix' DNA-binding domain"/>
    <property type="match status" value="1"/>
</dbReference>
<evidence type="ECO:0000313" key="6">
    <source>
        <dbReference type="EMBL" id="KPD32051.1"/>
    </source>
</evidence>
<dbReference type="EMBL" id="LJJR01000013">
    <property type="protein sequence ID" value="KPD32051.1"/>
    <property type="molecule type" value="Genomic_DNA"/>
</dbReference>
<proteinExistence type="inferred from homology"/>
<dbReference type="InterPro" id="IPR000847">
    <property type="entry name" value="LysR_HTH_N"/>
</dbReference>
<accession>A0A0N0ZSD9</accession>
<dbReference type="Gene3D" id="1.10.10.10">
    <property type="entry name" value="Winged helix-like DNA-binding domain superfamily/Winged helix DNA-binding domain"/>
    <property type="match status" value="1"/>
</dbReference>
<dbReference type="InterPro" id="IPR005119">
    <property type="entry name" value="LysR_subst-bd"/>
</dbReference>
<comment type="caution">
    <text evidence="6">The sequence shown here is derived from an EMBL/GenBank/DDBJ whole genome shotgun (WGS) entry which is preliminary data.</text>
</comment>
<keyword evidence="4" id="KW-0804">Transcription</keyword>
<dbReference type="AlphaFoldDB" id="A0A0N0ZSD9"/>
<dbReference type="Gene3D" id="3.40.190.10">
    <property type="entry name" value="Periplasmic binding protein-like II"/>
    <property type="match status" value="2"/>
</dbReference>
<dbReference type="Proteomes" id="UP000053099">
    <property type="component" value="Unassembled WGS sequence"/>
</dbReference>
<dbReference type="PANTHER" id="PTHR30126">
    <property type="entry name" value="HTH-TYPE TRANSCRIPTIONAL REGULATOR"/>
    <property type="match status" value="1"/>
</dbReference>
<dbReference type="GO" id="GO:0003700">
    <property type="term" value="F:DNA-binding transcription factor activity"/>
    <property type="evidence" value="ECO:0007669"/>
    <property type="project" value="InterPro"/>
</dbReference>
<evidence type="ECO:0000256" key="4">
    <source>
        <dbReference type="ARBA" id="ARBA00023163"/>
    </source>
</evidence>
<dbReference type="InterPro" id="IPR036390">
    <property type="entry name" value="WH_DNA-bd_sf"/>
</dbReference>
<name>A0A0N0ZSD9_THESC</name>
<dbReference type="PRINTS" id="PR00039">
    <property type="entry name" value="HTHLYSR"/>
</dbReference>
<organism evidence="6 7">
    <name type="scientific">Thermus scotoductus</name>
    <dbReference type="NCBI Taxonomy" id="37636"/>
    <lineage>
        <taxon>Bacteria</taxon>
        <taxon>Thermotogati</taxon>
        <taxon>Deinococcota</taxon>
        <taxon>Deinococci</taxon>
        <taxon>Thermales</taxon>
        <taxon>Thermaceae</taxon>
        <taxon>Thermus</taxon>
    </lineage>
</organism>
<evidence type="ECO:0000256" key="2">
    <source>
        <dbReference type="ARBA" id="ARBA00023015"/>
    </source>
</evidence>
<gene>
    <name evidence="6" type="ORF">AN926_05530</name>
</gene>
<keyword evidence="2" id="KW-0805">Transcription regulation</keyword>
<dbReference type="FunFam" id="1.10.10.10:FF:000001">
    <property type="entry name" value="LysR family transcriptional regulator"/>
    <property type="match status" value="1"/>
</dbReference>
<keyword evidence="3" id="KW-0238">DNA-binding</keyword>
<dbReference type="PANTHER" id="PTHR30126:SF39">
    <property type="entry name" value="HTH-TYPE TRANSCRIPTIONAL REGULATOR CYSL"/>
    <property type="match status" value="1"/>
</dbReference>
<dbReference type="Pfam" id="PF00126">
    <property type="entry name" value="HTH_1"/>
    <property type="match status" value="1"/>
</dbReference>
<dbReference type="PROSITE" id="PS50931">
    <property type="entry name" value="HTH_LYSR"/>
    <property type="match status" value="1"/>
</dbReference>
<evidence type="ECO:0000256" key="3">
    <source>
        <dbReference type="ARBA" id="ARBA00023125"/>
    </source>
</evidence>
<comment type="similarity">
    <text evidence="1">Belongs to the LysR transcriptional regulatory family.</text>
</comment>
<dbReference type="GO" id="GO:0000976">
    <property type="term" value="F:transcription cis-regulatory region binding"/>
    <property type="evidence" value="ECO:0007669"/>
    <property type="project" value="TreeGrafter"/>
</dbReference>
<reference evidence="6 7" key="1">
    <citation type="submission" date="2015-09" db="EMBL/GenBank/DDBJ databases">
        <title>Draft genome sequence of Thermus scotoductus strain K1 isolated from a geothermal spring in Nagorno-Karabakh, Armenia.</title>
        <authorList>
            <person name="Saghatelyan A."/>
            <person name="Poghosyan L."/>
            <person name="Panosyan H."/>
            <person name="Birkeland N.-K."/>
        </authorList>
    </citation>
    <scope>NUCLEOTIDE SEQUENCE [LARGE SCALE GENOMIC DNA]</scope>
    <source>
        <strain evidence="6 7">K1</strain>
    </source>
</reference>
<sequence>MLISRNAKLPNPAALRVFVTVVEEGGVGRAALALGITQPAVSQYLRALEEQVGHPLFERQGRHLVLSRVGQALLPEARRVVQALEEFQRVSQAMGRLELGEVTLGAATTMATYVLPLFLKNFHDAHPGVRVHVESGSSERLAERLLIGEVEFAVLEGVEHWEGYERHLFYEDELVLIVPPDHPWAGRETIPPEWLKEETLIVRKPGSMTWRALERAFEQAGLELNPIFYTDNNEVTKRLVLAGAGVGIVSRVVVQPNLKVGNLRALRLAAPVGEIRRYFWLVHPKNVANPAARALISLLRS</sequence>
<evidence type="ECO:0000313" key="7">
    <source>
        <dbReference type="Proteomes" id="UP000053099"/>
    </source>
</evidence>
<evidence type="ECO:0000256" key="1">
    <source>
        <dbReference type="ARBA" id="ARBA00009437"/>
    </source>
</evidence>
<dbReference type="PATRIC" id="fig|37636.3.peg.170"/>
<protein>
    <submittedName>
        <fullName evidence="6">LysR family transcriptional regulator</fullName>
    </submittedName>
</protein>